<dbReference type="PROSITE" id="PS51000">
    <property type="entry name" value="HTH_DEOR_2"/>
    <property type="match status" value="1"/>
</dbReference>
<dbReference type="Gene3D" id="3.40.50.1360">
    <property type="match status" value="1"/>
</dbReference>
<keyword evidence="3" id="KW-0805">Transcription regulation</keyword>
<comment type="caution">
    <text evidence="7">The sequence shown here is derived from an EMBL/GenBank/DDBJ whole genome shotgun (WGS) entry which is preliminary data.</text>
</comment>
<name>A0ABV5LW57_9ACTN</name>
<evidence type="ECO:0000256" key="5">
    <source>
        <dbReference type="ARBA" id="ARBA00024937"/>
    </source>
</evidence>
<dbReference type="Pfam" id="PF00455">
    <property type="entry name" value="DeoRC"/>
    <property type="match status" value="1"/>
</dbReference>
<gene>
    <name evidence="7" type="ORF">ACFFVI_15295</name>
</gene>
<dbReference type="InterPro" id="IPR050313">
    <property type="entry name" value="Carb_Metab_HTH_regulators"/>
</dbReference>
<evidence type="ECO:0000256" key="3">
    <source>
        <dbReference type="ARBA" id="ARBA00023015"/>
    </source>
</evidence>
<evidence type="ECO:0000313" key="7">
    <source>
        <dbReference type="EMBL" id="MFB9378333.1"/>
    </source>
</evidence>
<dbReference type="Proteomes" id="UP001589748">
    <property type="component" value="Unassembled WGS sequence"/>
</dbReference>
<dbReference type="PRINTS" id="PR00037">
    <property type="entry name" value="HTHLACR"/>
</dbReference>
<dbReference type="SMART" id="SM01134">
    <property type="entry name" value="DeoRC"/>
    <property type="match status" value="1"/>
</dbReference>
<keyword evidence="4" id="KW-0804">Transcription</keyword>
<accession>A0ABV5LW57</accession>
<protein>
    <recommendedName>
        <fullName evidence="1">Lactose phosphotransferase system repressor</fullName>
    </recommendedName>
</protein>
<dbReference type="SUPFAM" id="SSF46785">
    <property type="entry name" value="Winged helix' DNA-binding domain"/>
    <property type="match status" value="1"/>
</dbReference>
<dbReference type="SMART" id="SM00420">
    <property type="entry name" value="HTH_DEOR"/>
    <property type="match status" value="1"/>
</dbReference>
<dbReference type="Pfam" id="PF08220">
    <property type="entry name" value="HTH_DeoR"/>
    <property type="match status" value="1"/>
</dbReference>
<dbReference type="PANTHER" id="PTHR30363:SF4">
    <property type="entry name" value="GLYCEROL-3-PHOSPHATE REGULON REPRESSOR"/>
    <property type="match status" value="1"/>
</dbReference>
<evidence type="ECO:0000256" key="1">
    <source>
        <dbReference type="ARBA" id="ARBA00021390"/>
    </source>
</evidence>
<evidence type="ECO:0000313" key="8">
    <source>
        <dbReference type="Proteomes" id="UP001589748"/>
    </source>
</evidence>
<dbReference type="RefSeq" id="WP_380155510.1">
    <property type="nucleotide sequence ID" value="NZ_JBHMDM010000007.1"/>
</dbReference>
<evidence type="ECO:0000259" key="6">
    <source>
        <dbReference type="PROSITE" id="PS51000"/>
    </source>
</evidence>
<dbReference type="SUPFAM" id="SSF100950">
    <property type="entry name" value="NagB/RpiA/CoA transferase-like"/>
    <property type="match status" value="1"/>
</dbReference>
<feature type="domain" description="HTH deoR-type" evidence="6">
    <location>
        <begin position="1"/>
        <end position="49"/>
    </location>
</feature>
<proteinExistence type="predicted"/>
<dbReference type="InterPro" id="IPR014036">
    <property type="entry name" value="DeoR-like_C"/>
</dbReference>
<evidence type="ECO:0000256" key="4">
    <source>
        <dbReference type="ARBA" id="ARBA00023163"/>
    </source>
</evidence>
<sequence>MILRAVEREQRSVHELAALTGASTISIRRDLGELADQGMLRRVRGGAAPLARRGTRYPFALRQDDQVETKRRLAAAAAALIGPGDSVVIDNGTTACAVAAALVGRGVTAMALSLHAAAALAGRPGNQVIVPGGPVEPDDLTLQGPGAAEAVRSMTFDVAVVGACAADPGTGLTVATWADAHVKRAVLDSARRVVLVATPEKFMRTAAHRFGALADLDTVITTSELPGDVVHLLRAAGVEVVLVEPES</sequence>
<dbReference type="GO" id="GO:0003677">
    <property type="term" value="F:DNA binding"/>
    <property type="evidence" value="ECO:0007669"/>
    <property type="project" value="UniProtKB-KW"/>
</dbReference>
<keyword evidence="2" id="KW-0678">Repressor</keyword>
<dbReference type="EMBL" id="JBHMDM010000007">
    <property type="protein sequence ID" value="MFB9378333.1"/>
    <property type="molecule type" value="Genomic_DNA"/>
</dbReference>
<dbReference type="InterPro" id="IPR036390">
    <property type="entry name" value="WH_DNA-bd_sf"/>
</dbReference>
<reference evidence="7 8" key="1">
    <citation type="submission" date="2024-09" db="EMBL/GenBank/DDBJ databases">
        <authorList>
            <person name="Sun Q."/>
            <person name="Mori K."/>
        </authorList>
    </citation>
    <scope>NUCLEOTIDE SEQUENCE [LARGE SCALE GENOMIC DNA]</scope>
    <source>
        <strain evidence="7 8">TISTR 1856</strain>
    </source>
</reference>
<dbReference type="InterPro" id="IPR037171">
    <property type="entry name" value="NagB/RpiA_transferase-like"/>
</dbReference>
<keyword evidence="8" id="KW-1185">Reference proteome</keyword>
<dbReference type="InterPro" id="IPR001034">
    <property type="entry name" value="DeoR_HTH"/>
</dbReference>
<evidence type="ECO:0000256" key="2">
    <source>
        <dbReference type="ARBA" id="ARBA00022491"/>
    </source>
</evidence>
<keyword evidence="7" id="KW-0238">DNA-binding</keyword>
<dbReference type="PANTHER" id="PTHR30363">
    <property type="entry name" value="HTH-TYPE TRANSCRIPTIONAL REGULATOR SRLR-RELATED"/>
    <property type="match status" value="1"/>
</dbReference>
<comment type="function">
    <text evidence="5">Repressor of the lactose catabolism operon. Galactose-6-phosphate is the inducer.</text>
</comment>
<organism evidence="7 8">
    <name type="scientific">Kineococcus gynurae</name>
    <dbReference type="NCBI Taxonomy" id="452979"/>
    <lineage>
        <taxon>Bacteria</taxon>
        <taxon>Bacillati</taxon>
        <taxon>Actinomycetota</taxon>
        <taxon>Actinomycetes</taxon>
        <taxon>Kineosporiales</taxon>
        <taxon>Kineosporiaceae</taxon>
        <taxon>Kineococcus</taxon>
    </lineage>
</organism>